<feature type="transmembrane region" description="Helical" evidence="1">
    <location>
        <begin position="133"/>
        <end position="154"/>
    </location>
</feature>
<feature type="transmembrane region" description="Helical" evidence="1">
    <location>
        <begin position="223"/>
        <end position="244"/>
    </location>
</feature>
<name>H6RVI5_BLASD</name>
<reference evidence="3" key="2">
    <citation type="submission" date="2012-02" db="EMBL/GenBank/DDBJ databases">
        <title>Complete genome sequence of Blastococcus saxobsidens strain DD2.</title>
        <authorList>
            <person name="Genoscope."/>
        </authorList>
    </citation>
    <scope>NUCLEOTIDE SEQUENCE [LARGE SCALE GENOMIC DNA]</scope>
    <source>
        <strain evidence="3">DD2</strain>
    </source>
</reference>
<feature type="transmembrane region" description="Helical" evidence="1">
    <location>
        <begin position="179"/>
        <end position="203"/>
    </location>
</feature>
<evidence type="ECO:0000313" key="2">
    <source>
        <dbReference type="EMBL" id="CCG03260.1"/>
    </source>
</evidence>
<feature type="transmembrane region" description="Helical" evidence="1">
    <location>
        <begin position="39"/>
        <end position="61"/>
    </location>
</feature>
<dbReference type="Proteomes" id="UP000007517">
    <property type="component" value="Chromosome"/>
</dbReference>
<sequence length="343" mass="36667">MSAMTQEPTVAPEPGAAHRSGSLFRAELHRFRARRFIQVLLGLSVIGWLAAVCIGLLTFGAPTEADYADARERMQEFIAGEEAWRADCARDAEDAGQDPEVFCGPPLDTSTWRVEDYLDTAPFDFAATGPAGAMAFAAAAAVLAFLIGATWIGAEWSHRTIVALLFWVPSRLRVMGTKIGVLALAAAAIGVAAQAGWLLMAWILSTLVGNDQEPQDGFWADLLAAQGRSVLLVVLISLIGFGLANLVRNTGASLGVGFVYFAILENALRIYDPTLDRWLLSINAIALVLPDGLRVYDYSAMGSGMSEPPSYLVTNLQGGLVVGAFAAVIVGVGVWLFARRDLH</sequence>
<dbReference type="HOGENOM" id="CLU_064468_0_0_11"/>
<keyword evidence="1" id="KW-0472">Membrane</keyword>
<dbReference type="eggNOG" id="COG1277">
    <property type="taxonomic scope" value="Bacteria"/>
</dbReference>
<dbReference type="GO" id="GO:0140359">
    <property type="term" value="F:ABC-type transporter activity"/>
    <property type="evidence" value="ECO:0007669"/>
    <property type="project" value="InterPro"/>
</dbReference>
<dbReference type="STRING" id="1146883.BLASA_2356"/>
<keyword evidence="1" id="KW-1133">Transmembrane helix</keyword>
<organism evidence="2 3">
    <name type="scientific">Blastococcus saxobsidens (strain DD2)</name>
    <dbReference type="NCBI Taxonomy" id="1146883"/>
    <lineage>
        <taxon>Bacteria</taxon>
        <taxon>Bacillati</taxon>
        <taxon>Actinomycetota</taxon>
        <taxon>Actinomycetes</taxon>
        <taxon>Geodermatophilales</taxon>
        <taxon>Geodermatophilaceae</taxon>
        <taxon>Blastococcus</taxon>
    </lineage>
</organism>
<gene>
    <name evidence="2" type="ordered locus">BLASA_2356</name>
</gene>
<evidence type="ECO:0000256" key="1">
    <source>
        <dbReference type="SAM" id="Phobius"/>
    </source>
</evidence>
<dbReference type="AlphaFoldDB" id="H6RVI5"/>
<keyword evidence="1" id="KW-0812">Transmembrane</keyword>
<proteinExistence type="predicted"/>
<dbReference type="EMBL" id="FO117623">
    <property type="protein sequence ID" value="CCG03260.1"/>
    <property type="molecule type" value="Genomic_DNA"/>
</dbReference>
<keyword evidence="3" id="KW-1185">Reference proteome</keyword>
<feature type="transmembrane region" description="Helical" evidence="1">
    <location>
        <begin position="316"/>
        <end position="338"/>
    </location>
</feature>
<dbReference type="GO" id="GO:0005886">
    <property type="term" value="C:plasma membrane"/>
    <property type="evidence" value="ECO:0007669"/>
    <property type="project" value="UniProtKB-SubCell"/>
</dbReference>
<dbReference type="OrthoDB" id="5193368at2"/>
<evidence type="ECO:0000313" key="3">
    <source>
        <dbReference type="Proteomes" id="UP000007517"/>
    </source>
</evidence>
<dbReference type="RefSeq" id="WP_014376143.1">
    <property type="nucleotide sequence ID" value="NC_016943.1"/>
</dbReference>
<protein>
    <recommendedName>
        <fullName evidence="4">ABC-type transport system involved in multi-copper enzyme maturation permease subunit</fullName>
    </recommendedName>
</protein>
<accession>H6RVI5</accession>
<reference evidence="2 3" key="1">
    <citation type="journal article" date="2012" name="J. Bacteriol.">
        <title>Genome Sequence of Blastococcus saxobsidens DD2, a Stone-Inhabiting Bacterium.</title>
        <authorList>
            <person name="Chouaia B."/>
            <person name="Crotti E."/>
            <person name="Brusetti L."/>
            <person name="Daffonchio D."/>
            <person name="Essoussi I."/>
            <person name="Nouioui I."/>
            <person name="Sbissi I."/>
            <person name="Ghodhbane-Gtari F."/>
            <person name="Gtari M."/>
            <person name="Vacherie B."/>
            <person name="Barbe V."/>
            <person name="Medigue C."/>
            <person name="Gury J."/>
            <person name="Pujic P."/>
            <person name="Normand P."/>
        </authorList>
    </citation>
    <scope>NUCLEOTIDE SEQUENCE [LARGE SCALE GENOMIC DNA]</scope>
    <source>
        <strain evidence="2 3">DD2</strain>
    </source>
</reference>
<evidence type="ECO:0008006" key="4">
    <source>
        <dbReference type="Google" id="ProtNLM"/>
    </source>
</evidence>
<dbReference type="KEGG" id="bsd:BLASA_2356"/>